<sequence length="948" mass="106114">MEFTVAGICQTVGELYKSSTPESQQLANQRLLDFQKTPQAWSIADNILNNSAISPEIKIFAAQTLRQKITYDLSELDTNARISLRDSLLNLLNTYCNGPKAITTQVCLSLAGLALQVTEWDNVLNHMIQLFGSKSESVGCLIEFLSVLPDEINNNDRIVMDMEVYRERSKTLLTDNAPLVVGALGQYMQQSDLKADVRRSILECFRSWLKSGDITAESLDQSPLMGMAFQSLQIDDLFETAVDVICCIVFESKDNSTSTQTIEREIYPRLLEVRQLMQVKRSEMDDEMARGFCRIFTEACESYLYLLTRNAPVFEPLLQGLLECMTYPDLEIVPMTFNFWDQLAEYLNLPGQRAVKPHYGPLFATLVDIIMTHLRYPSEQATWTAEQQDQFRSFRHQMGDVLKACVTVIGDEAALARPYQVLEAAVPNQGGAPTSNDAWQTIEAALFTLRAMGAEIPRESDGFMPKIMALLPRLPSQPKIRYAATLVISRYTFWTHAHPDLIPFQLDFICNGLKDPDVAAAAAMALRFLCRDCAEWLFQFLPQLHQLYTALVPVAHHQDARELTEGVAHVVASLPADQILGGLQPFCEPFLVRLAALADRNGGLDNSERQELGYILERVTLFFRIAGEKGNGAPLNDLLGQVWTYVQKVATVYHADNQLSEMICQFMHCCVGPFAAYFVSQLGPLAELLVHCFSNSGLSCYLWVAKNCVRRYSLPGDQIPVLLNLLTHLGQAYFNMANSRNLADVPDVVEDFNCLLVACLHEFPSRIFESPWFGPLLALQIPLLAIQERYALGAMFKMHLLCLDLAVNNFPNPHESPSNAHHHRHQDSNHLTAAAVNQVVAAYRNNGPGLTRALMSGILEQFNPSFVGDAATALTYLFELMPTEAPGWLADIISTVPDHAYPGASKQSFLAAVTNIVQNRTWANLPRRLRDLSAFYRRRNHLGGLATE</sequence>
<dbReference type="PANTHER" id="PTHR12363:SF53">
    <property type="entry name" value="MRNA TRANSPORT REGULATOR MTR10"/>
    <property type="match status" value="1"/>
</dbReference>
<reference evidence="3" key="1">
    <citation type="journal article" date="2018" name="Nat. Microbiol.">
        <title>Leveraging single-cell genomics to expand the fungal tree of life.</title>
        <authorList>
            <person name="Ahrendt S.R."/>
            <person name="Quandt C.A."/>
            <person name="Ciobanu D."/>
            <person name="Clum A."/>
            <person name="Salamov A."/>
            <person name="Andreopoulos B."/>
            <person name="Cheng J.F."/>
            <person name="Woyke T."/>
            <person name="Pelin A."/>
            <person name="Henrissat B."/>
            <person name="Reynolds N.K."/>
            <person name="Benny G.L."/>
            <person name="Smith M.E."/>
            <person name="James T.Y."/>
            <person name="Grigoriev I.V."/>
        </authorList>
    </citation>
    <scope>NUCLEOTIDE SEQUENCE [LARGE SCALE GENOMIC DNA]</scope>
    <source>
        <strain evidence="3">RSA 468</strain>
    </source>
</reference>
<dbReference type="GO" id="GO:0031267">
    <property type="term" value="F:small GTPase binding"/>
    <property type="evidence" value="ECO:0007669"/>
    <property type="project" value="InterPro"/>
</dbReference>
<evidence type="ECO:0000313" key="2">
    <source>
        <dbReference type="EMBL" id="RKP39296.1"/>
    </source>
</evidence>
<dbReference type="InterPro" id="IPR016024">
    <property type="entry name" value="ARM-type_fold"/>
</dbReference>
<dbReference type="Pfam" id="PF08389">
    <property type="entry name" value="Xpo1"/>
    <property type="match status" value="1"/>
</dbReference>
<keyword evidence="3" id="KW-1185">Reference proteome</keyword>
<dbReference type="Pfam" id="PF24138">
    <property type="entry name" value="TPR_TNPO3_IPO13_2nd"/>
    <property type="match status" value="1"/>
</dbReference>
<dbReference type="STRING" id="215637.A0A4P9ZZS4"/>
<dbReference type="GO" id="GO:0006606">
    <property type="term" value="P:protein import into nucleus"/>
    <property type="evidence" value="ECO:0007669"/>
    <property type="project" value="TreeGrafter"/>
</dbReference>
<dbReference type="InterPro" id="IPR057942">
    <property type="entry name" value="TPR_TNPO3_IPO13_3rd"/>
</dbReference>
<feature type="domain" description="Importin N-terminal" evidence="1">
    <location>
        <begin position="27"/>
        <end position="94"/>
    </location>
</feature>
<proteinExistence type="predicted"/>
<dbReference type="SMART" id="SM00913">
    <property type="entry name" value="IBN_N"/>
    <property type="match status" value="1"/>
</dbReference>
<dbReference type="AlphaFoldDB" id="A0A4P9ZZS4"/>
<dbReference type="InterPro" id="IPR013598">
    <property type="entry name" value="Exportin-1/Importin-b-like"/>
</dbReference>
<name>A0A4P9ZZS4_9FUNG</name>
<dbReference type="Proteomes" id="UP000268162">
    <property type="component" value="Unassembled WGS sequence"/>
</dbReference>
<evidence type="ECO:0000313" key="3">
    <source>
        <dbReference type="Proteomes" id="UP000268162"/>
    </source>
</evidence>
<evidence type="ECO:0000259" key="1">
    <source>
        <dbReference type="PROSITE" id="PS50166"/>
    </source>
</evidence>
<dbReference type="PROSITE" id="PS50166">
    <property type="entry name" value="IMPORTIN_B_NT"/>
    <property type="match status" value="1"/>
</dbReference>
<gene>
    <name evidence="2" type="ORF">BJ085DRAFT_41247</name>
</gene>
<protein>
    <submittedName>
        <fullName evidence="2">Armadillo-type protein</fullName>
    </submittedName>
</protein>
<dbReference type="InterPro" id="IPR057941">
    <property type="entry name" value="TPR_TNPO3_IPO13_2nd"/>
</dbReference>
<dbReference type="InterPro" id="IPR051345">
    <property type="entry name" value="Importin_beta-like_NTR"/>
</dbReference>
<dbReference type="Pfam" id="PF24139">
    <property type="entry name" value="TPR_TNPO3_IPO13_4th"/>
    <property type="match status" value="1"/>
</dbReference>
<dbReference type="Pfam" id="PF03810">
    <property type="entry name" value="IBN_N"/>
    <property type="match status" value="1"/>
</dbReference>
<dbReference type="SUPFAM" id="SSF48371">
    <property type="entry name" value="ARM repeat"/>
    <property type="match status" value="1"/>
</dbReference>
<organism evidence="2 3">
    <name type="scientific">Dimargaris cristalligena</name>
    <dbReference type="NCBI Taxonomy" id="215637"/>
    <lineage>
        <taxon>Eukaryota</taxon>
        <taxon>Fungi</taxon>
        <taxon>Fungi incertae sedis</taxon>
        <taxon>Zoopagomycota</taxon>
        <taxon>Kickxellomycotina</taxon>
        <taxon>Dimargaritomycetes</taxon>
        <taxon>Dimargaritales</taxon>
        <taxon>Dimargaritaceae</taxon>
        <taxon>Dimargaris</taxon>
    </lineage>
</organism>
<dbReference type="Pfam" id="PF24140">
    <property type="entry name" value="TPR_TNPO3_IPO13_3rd"/>
    <property type="match status" value="1"/>
</dbReference>
<accession>A0A4P9ZZS4</accession>
<dbReference type="Gene3D" id="1.25.10.10">
    <property type="entry name" value="Leucine-rich Repeat Variant"/>
    <property type="match status" value="1"/>
</dbReference>
<dbReference type="InterPro" id="IPR058537">
    <property type="entry name" value="TPR_TNPO3_IPO13_4th"/>
</dbReference>
<dbReference type="InterPro" id="IPR011989">
    <property type="entry name" value="ARM-like"/>
</dbReference>
<dbReference type="InterPro" id="IPR001494">
    <property type="entry name" value="Importin-beta_N"/>
</dbReference>
<dbReference type="PANTHER" id="PTHR12363">
    <property type="entry name" value="TRANSPORTIN 3 AND IMPORTIN 13"/>
    <property type="match status" value="1"/>
</dbReference>
<dbReference type="EMBL" id="ML002282">
    <property type="protein sequence ID" value="RKP39296.1"/>
    <property type="molecule type" value="Genomic_DNA"/>
</dbReference>
<dbReference type="GO" id="GO:0005737">
    <property type="term" value="C:cytoplasm"/>
    <property type="evidence" value="ECO:0007669"/>
    <property type="project" value="TreeGrafter"/>
</dbReference>
<dbReference type="OrthoDB" id="435593at2759"/>